<name>A0ABQ6LTM9_9RHOB</name>
<gene>
    <name evidence="2" type="ORF">LNKW23_46700</name>
</gene>
<accession>A0ABQ6LTM9</accession>
<comment type="caution">
    <text evidence="2">The sequence shown here is derived from an EMBL/GenBank/DDBJ whole genome shotgun (WGS) entry which is preliminary data.</text>
</comment>
<proteinExistence type="predicted"/>
<reference evidence="2 3" key="1">
    <citation type="submission" date="2023-04" db="EMBL/GenBank/DDBJ databases">
        <title>Marinoamorphus aggregata gen. nov., sp. Nov., isolate from tissue of brittle star Ophioplocus japonicus.</title>
        <authorList>
            <person name="Kawano K."/>
            <person name="Sawayama S."/>
            <person name="Nakagawa S."/>
        </authorList>
    </citation>
    <scope>NUCLEOTIDE SEQUENCE [LARGE SCALE GENOMIC DNA]</scope>
    <source>
        <strain evidence="2 3">NKW23</strain>
    </source>
</reference>
<dbReference type="EMBL" id="BSYI01000066">
    <property type="protein sequence ID" value="GMG85450.1"/>
    <property type="molecule type" value="Genomic_DNA"/>
</dbReference>
<feature type="compositionally biased region" description="Basic and acidic residues" evidence="1">
    <location>
        <begin position="85"/>
        <end position="98"/>
    </location>
</feature>
<sequence length="129" mass="12918">MTPPATCSPPSAAAAASRCAAATTAPPGIALPARNNPVATLAPFSTGDRSGRLDLAADPEDPGEAASPSRSRTPSRHVLPAIGDGNREPVRCRDHSDAGLRAAPVAARRPRSQPAAPPTAAADTSCGRP</sequence>
<evidence type="ECO:0000256" key="1">
    <source>
        <dbReference type="SAM" id="MobiDB-lite"/>
    </source>
</evidence>
<protein>
    <submittedName>
        <fullName evidence="2">Uncharacterized protein</fullName>
    </submittedName>
</protein>
<evidence type="ECO:0000313" key="3">
    <source>
        <dbReference type="Proteomes" id="UP001239909"/>
    </source>
</evidence>
<organism evidence="2 3">
    <name type="scientific">Paralimibaculum aggregatum</name>
    <dbReference type="NCBI Taxonomy" id="3036245"/>
    <lineage>
        <taxon>Bacteria</taxon>
        <taxon>Pseudomonadati</taxon>
        <taxon>Pseudomonadota</taxon>
        <taxon>Alphaproteobacteria</taxon>
        <taxon>Rhodobacterales</taxon>
        <taxon>Paracoccaceae</taxon>
        <taxon>Paralimibaculum</taxon>
    </lineage>
</organism>
<dbReference type="Proteomes" id="UP001239909">
    <property type="component" value="Unassembled WGS sequence"/>
</dbReference>
<keyword evidence="3" id="KW-1185">Reference proteome</keyword>
<feature type="region of interest" description="Disordered" evidence="1">
    <location>
        <begin position="26"/>
        <end position="129"/>
    </location>
</feature>
<feature type="compositionally biased region" description="Low complexity" evidence="1">
    <location>
        <begin position="99"/>
        <end position="122"/>
    </location>
</feature>
<evidence type="ECO:0000313" key="2">
    <source>
        <dbReference type="EMBL" id="GMG85450.1"/>
    </source>
</evidence>